<dbReference type="SUPFAM" id="SSF53756">
    <property type="entry name" value="UDP-Glycosyltransferase/glycogen phosphorylase"/>
    <property type="match status" value="1"/>
</dbReference>
<feature type="domain" description="Glycosyl transferase family 1" evidence="2">
    <location>
        <begin position="190"/>
        <end position="338"/>
    </location>
</feature>
<reference evidence="3 4" key="1">
    <citation type="submission" date="2019-08" db="EMBL/GenBank/DDBJ databases">
        <title>Draft genome sequence of Ulvibacter marinus type strain NBRC 109484.</title>
        <authorList>
            <person name="Kawano K."/>
            <person name="Ushijima N."/>
            <person name="Kihara M."/>
            <person name="Itoh H."/>
        </authorList>
    </citation>
    <scope>NUCLEOTIDE SEQUENCE [LARGE SCALE GENOMIC DNA]</scope>
    <source>
        <strain evidence="3 4">NBRC 109484</strain>
    </source>
</reference>
<proteinExistence type="predicted"/>
<protein>
    <recommendedName>
        <fullName evidence="2">Glycosyl transferase family 1 domain-containing protein</fullName>
    </recommendedName>
</protein>
<evidence type="ECO:0000313" key="3">
    <source>
        <dbReference type="EMBL" id="GER59697.1"/>
    </source>
</evidence>
<dbReference type="Gene3D" id="3.40.50.2000">
    <property type="entry name" value="Glycogen Phosphorylase B"/>
    <property type="match status" value="1"/>
</dbReference>
<dbReference type="EMBL" id="BKCG01000004">
    <property type="protein sequence ID" value="GER59697.1"/>
    <property type="molecule type" value="Genomic_DNA"/>
</dbReference>
<evidence type="ECO:0000259" key="2">
    <source>
        <dbReference type="Pfam" id="PF00534"/>
    </source>
</evidence>
<comment type="caution">
    <text evidence="3">The sequence shown here is derived from an EMBL/GenBank/DDBJ whole genome shotgun (WGS) entry which is preliminary data.</text>
</comment>
<dbReference type="Proteomes" id="UP000326509">
    <property type="component" value="Unassembled WGS sequence"/>
</dbReference>
<dbReference type="Pfam" id="PF00534">
    <property type="entry name" value="Glycos_transf_1"/>
    <property type="match status" value="1"/>
</dbReference>
<dbReference type="PANTHER" id="PTHR46401">
    <property type="entry name" value="GLYCOSYLTRANSFERASE WBBK-RELATED"/>
    <property type="match status" value="1"/>
</dbReference>
<sequence length="377" mass="44286">MIPIKTILICQYPLPYLKIASWTTMYNHYLRSGYHPFDYIVCPKGEEEIPNVVYANFTPASSIDKIKNKFDNKSRFNPYFEALDAIIKPDNKYVIHIIDHSGIIAPLNDFISEKYNRTNFYVQYYYQGFDIIFKDERSQSFLNGIDELFFLTELAYNHYKNYYNELTMRCGVMHNATDSNQFYKLDTQEKKDEKKKLHITSKLVFIWCSQDRPKKGLQLILDVWNRVFTNVDEMQLIVVGVEKEIDLEGVVVIGRVPNKELAKYYQISDFYLFPSLWKEGFGIVLAEALKCGCYCIASNQGGIPEVLGNGEYGKLIKNPNFIDEWVQTIEESISEYKTNNFENPYYTTNFKKLYDINVWQEKMNLKIENAKLNLENQ</sequence>
<dbReference type="GO" id="GO:0009103">
    <property type="term" value="P:lipopolysaccharide biosynthetic process"/>
    <property type="evidence" value="ECO:0007669"/>
    <property type="project" value="TreeGrafter"/>
</dbReference>
<evidence type="ECO:0000256" key="1">
    <source>
        <dbReference type="ARBA" id="ARBA00022679"/>
    </source>
</evidence>
<organism evidence="3 4">
    <name type="scientific">Patiriisocius marinus</name>
    <dbReference type="NCBI Taxonomy" id="1397112"/>
    <lineage>
        <taxon>Bacteria</taxon>
        <taxon>Pseudomonadati</taxon>
        <taxon>Bacteroidota</taxon>
        <taxon>Flavobacteriia</taxon>
        <taxon>Flavobacteriales</taxon>
        <taxon>Flavobacteriaceae</taxon>
        <taxon>Patiriisocius</taxon>
    </lineage>
</organism>
<dbReference type="InterPro" id="IPR001296">
    <property type="entry name" value="Glyco_trans_1"/>
</dbReference>
<dbReference type="GO" id="GO:0016757">
    <property type="term" value="F:glycosyltransferase activity"/>
    <property type="evidence" value="ECO:0007669"/>
    <property type="project" value="InterPro"/>
</dbReference>
<dbReference type="CDD" id="cd03801">
    <property type="entry name" value="GT4_PimA-like"/>
    <property type="match status" value="1"/>
</dbReference>
<dbReference type="RefSeq" id="WP_151674152.1">
    <property type="nucleotide sequence ID" value="NZ_BKCG01000004.1"/>
</dbReference>
<dbReference type="AlphaFoldDB" id="A0A5J4J5G7"/>
<dbReference type="OrthoDB" id="9801573at2"/>
<dbReference type="PANTHER" id="PTHR46401:SF2">
    <property type="entry name" value="GLYCOSYLTRANSFERASE WBBK-RELATED"/>
    <property type="match status" value="1"/>
</dbReference>
<gene>
    <name evidence="3" type="ORF">ULMA_18050</name>
</gene>
<keyword evidence="1" id="KW-0808">Transferase</keyword>
<keyword evidence="4" id="KW-1185">Reference proteome</keyword>
<evidence type="ECO:0000313" key="4">
    <source>
        <dbReference type="Proteomes" id="UP000326509"/>
    </source>
</evidence>
<name>A0A5J4J5G7_9FLAO</name>
<accession>A0A5J4J5G7</accession>